<dbReference type="Proteomes" id="UP001153365">
    <property type="component" value="Unassembled WGS sequence"/>
</dbReference>
<name>A0AAV0AGX3_PHAPC</name>
<proteinExistence type="predicted"/>
<comment type="caution">
    <text evidence="1">The sequence shown here is derived from an EMBL/GenBank/DDBJ whole genome shotgun (WGS) entry which is preliminary data.</text>
</comment>
<protein>
    <submittedName>
        <fullName evidence="1">Uncharacterized protein</fullName>
    </submittedName>
</protein>
<dbReference type="AlphaFoldDB" id="A0AAV0AGX3"/>
<sequence length="102" mass="10474">MKIGFSGAAGGRKGMHGGMQRQGLGRLGRVVLGLAPLGLRQAWKGGAWSKAGQGHVDGFTAGFGLGQAWEGGAWLGFYLGLKGRHRGKSIAICLGVAKEAGR</sequence>
<keyword evidence="2" id="KW-1185">Reference proteome</keyword>
<reference evidence="1" key="1">
    <citation type="submission" date="2022-06" db="EMBL/GenBank/DDBJ databases">
        <authorList>
            <consortium name="SYNGENTA / RWTH Aachen University"/>
        </authorList>
    </citation>
    <scope>NUCLEOTIDE SEQUENCE</scope>
</reference>
<accession>A0AAV0AGX3</accession>
<gene>
    <name evidence="1" type="ORF">PPACK8108_LOCUS1356</name>
</gene>
<organism evidence="1 2">
    <name type="scientific">Phakopsora pachyrhizi</name>
    <name type="common">Asian soybean rust disease fungus</name>
    <dbReference type="NCBI Taxonomy" id="170000"/>
    <lineage>
        <taxon>Eukaryota</taxon>
        <taxon>Fungi</taxon>
        <taxon>Dikarya</taxon>
        <taxon>Basidiomycota</taxon>
        <taxon>Pucciniomycotina</taxon>
        <taxon>Pucciniomycetes</taxon>
        <taxon>Pucciniales</taxon>
        <taxon>Phakopsoraceae</taxon>
        <taxon>Phakopsora</taxon>
    </lineage>
</organism>
<evidence type="ECO:0000313" key="2">
    <source>
        <dbReference type="Proteomes" id="UP001153365"/>
    </source>
</evidence>
<dbReference type="EMBL" id="CALTRL010000186">
    <property type="protein sequence ID" value="CAH7666986.1"/>
    <property type="molecule type" value="Genomic_DNA"/>
</dbReference>
<evidence type="ECO:0000313" key="1">
    <source>
        <dbReference type="EMBL" id="CAH7666986.1"/>
    </source>
</evidence>